<organism evidence="1 2">
    <name type="scientific">Araneus ventricosus</name>
    <name type="common">Orbweaver spider</name>
    <name type="synonym">Epeira ventricosa</name>
    <dbReference type="NCBI Taxonomy" id="182803"/>
    <lineage>
        <taxon>Eukaryota</taxon>
        <taxon>Metazoa</taxon>
        <taxon>Ecdysozoa</taxon>
        <taxon>Arthropoda</taxon>
        <taxon>Chelicerata</taxon>
        <taxon>Arachnida</taxon>
        <taxon>Araneae</taxon>
        <taxon>Araneomorphae</taxon>
        <taxon>Entelegynae</taxon>
        <taxon>Araneoidea</taxon>
        <taxon>Araneidae</taxon>
        <taxon>Araneus</taxon>
    </lineage>
</organism>
<keyword evidence="2" id="KW-1185">Reference proteome</keyword>
<name>A0A4Y2A3F7_ARAVE</name>
<accession>A0A4Y2A3F7</accession>
<proteinExistence type="predicted"/>
<reference evidence="1 2" key="1">
    <citation type="journal article" date="2019" name="Sci. Rep.">
        <title>Orb-weaving spider Araneus ventricosus genome elucidates the spidroin gene catalogue.</title>
        <authorList>
            <person name="Kono N."/>
            <person name="Nakamura H."/>
            <person name="Ohtoshi R."/>
            <person name="Moran D.A.P."/>
            <person name="Shinohara A."/>
            <person name="Yoshida Y."/>
            <person name="Fujiwara M."/>
            <person name="Mori M."/>
            <person name="Tomita M."/>
            <person name="Arakawa K."/>
        </authorList>
    </citation>
    <scope>NUCLEOTIDE SEQUENCE [LARGE SCALE GENOMIC DNA]</scope>
</reference>
<dbReference type="AlphaFoldDB" id="A0A4Y2A3F7"/>
<sequence length="87" mass="9969">MLSRKSSAILLLDLEISSAEKSWVNFLYSSDTKYSVGMVCDNQSLQIIFPDEKKKNLDSPDGYEYYCHNLGRGTAFFQNFIEVVDML</sequence>
<dbReference type="Proteomes" id="UP000499080">
    <property type="component" value="Unassembled WGS sequence"/>
</dbReference>
<evidence type="ECO:0000313" key="2">
    <source>
        <dbReference type="Proteomes" id="UP000499080"/>
    </source>
</evidence>
<protein>
    <submittedName>
        <fullName evidence="1">Uncharacterized protein</fullName>
    </submittedName>
</protein>
<comment type="caution">
    <text evidence="1">The sequence shown here is derived from an EMBL/GenBank/DDBJ whole genome shotgun (WGS) entry which is preliminary data.</text>
</comment>
<dbReference type="EMBL" id="BGPR01000005">
    <property type="protein sequence ID" value="GBL74243.1"/>
    <property type="molecule type" value="Genomic_DNA"/>
</dbReference>
<gene>
    <name evidence="1" type="ORF">AVEN_235246_1</name>
</gene>
<evidence type="ECO:0000313" key="1">
    <source>
        <dbReference type="EMBL" id="GBL74243.1"/>
    </source>
</evidence>